<dbReference type="Proteomes" id="UP000634136">
    <property type="component" value="Unassembled WGS sequence"/>
</dbReference>
<dbReference type="EMBL" id="JAAIUW010000011">
    <property type="protein sequence ID" value="KAF7808687.1"/>
    <property type="molecule type" value="Genomic_DNA"/>
</dbReference>
<sequence length="103" mass="11631">MALKGKLGAEIEIQSSASKFFNLFASQLDELQNITDEVHQTKLHKGDWHGGKVVNCKEHIEEIDNANKTILFKLFDGEFGEDKYKSVKLKLKVVEKNEGAIVK</sequence>
<dbReference type="AlphaFoldDB" id="A0A834W400"/>
<feature type="domain" description="Bet v I/Major latex protein" evidence="1">
    <location>
        <begin position="2"/>
        <end position="103"/>
    </location>
</feature>
<dbReference type="GO" id="GO:0006952">
    <property type="term" value="P:defense response"/>
    <property type="evidence" value="ECO:0007669"/>
    <property type="project" value="InterPro"/>
</dbReference>
<protein>
    <submittedName>
        <fullName evidence="2">MLP-like protein 43</fullName>
    </submittedName>
</protein>
<accession>A0A834W400</accession>
<proteinExistence type="predicted"/>
<dbReference type="PANTHER" id="PTHR31907">
    <property type="entry name" value="MLP-LIKE PROTEIN 423"/>
    <property type="match status" value="1"/>
</dbReference>
<dbReference type="OrthoDB" id="1847301at2759"/>
<dbReference type="SMART" id="SM01037">
    <property type="entry name" value="Bet_v_1"/>
    <property type="match status" value="1"/>
</dbReference>
<gene>
    <name evidence="2" type="ORF">G2W53_035430</name>
</gene>
<name>A0A834W400_9FABA</name>
<dbReference type="SUPFAM" id="SSF55961">
    <property type="entry name" value="Bet v1-like"/>
    <property type="match status" value="1"/>
</dbReference>
<dbReference type="InterPro" id="IPR000916">
    <property type="entry name" value="Bet_v_I/MLP"/>
</dbReference>
<keyword evidence="3" id="KW-1185">Reference proteome</keyword>
<comment type="caution">
    <text evidence="2">The sequence shown here is derived from an EMBL/GenBank/DDBJ whole genome shotgun (WGS) entry which is preliminary data.</text>
</comment>
<evidence type="ECO:0000313" key="3">
    <source>
        <dbReference type="Proteomes" id="UP000634136"/>
    </source>
</evidence>
<dbReference type="Gene3D" id="3.30.530.20">
    <property type="match status" value="1"/>
</dbReference>
<evidence type="ECO:0000259" key="1">
    <source>
        <dbReference type="SMART" id="SM01037"/>
    </source>
</evidence>
<reference evidence="2" key="1">
    <citation type="submission" date="2020-09" db="EMBL/GenBank/DDBJ databases">
        <title>Genome-Enabled Discovery of Anthraquinone Biosynthesis in Senna tora.</title>
        <authorList>
            <person name="Kang S.-H."/>
            <person name="Pandey R.P."/>
            <person name="Lee C.-M."/>
            <person name="Sim J.-S."/>
            <person name="Jeong J.-T."/>
            <person name="Choi B.-S."/>
            <person name="Jung M."/>
            <person name="Ginzburg D."/>
            <person name="Zhao K."/>
            <person name="Won S.Y."/>
            <person name="Oh T.-J."/>
            <person name="Yu Y."/>
            <person name="Kim N.-H."/>
            <person name="Lee O.R."/>
            <person name="Lee T.-H."/>
            <person name="Bashyal P."/>
            <person name="Kim T.-S."/>
            <person name="Lee W.-H."/>
            <person name="Kawkins C."/>
            <person name="Kim C.-K."/>
            <person name="Kim J.S."/>
            <person name="Ahn B.O."/>
            <person name="Rhee S.Y."/>
            <person name="Sohng J.K."/>
        </authorList>
    </citation>
    <scope>NUCLEOTIDE SEQUENCE</scope>
    <source>
        <tissue evidence="2">Leaf</tissue>
    </source>
</reference>
<dbReference type="Pfam" id="PF00407">
    <property type="entry name" value="Bet_v_1"/>
    <property type="match status" value="1"/>
</dbReference>
<organism evidence="2 3">
    <name type="scientific">Senna tora</name>
    <dbReference type="NCBI Taxonomy" id="362788"/>
    <lineage>
        <taxon>Eukaryota</taxon>
        <taxon>Viridiplantae</taxon>
        <taxon>Streptophyta</taxon>
        <taxon>Embryophyta</taxon>
        <taxon>Tracheophyta</taxon>
        <taxon>Spermatophyta</taxon>
        <taxon>Magnoliopsida</taxon>
        <taxon>eudicotyledons</taxon>
        <taxon>Gunneridae</taxon>
        <taxon>Pentapetalae</taxon>
        <taxon>rosids</taxon>
        <taxon>fabids</taxon>
        <taxon>Fabales</taxon>
        <taxon>Fabaceae</taxon>
        <taxon>Caesalpinioideae</taxon>
        <taxon>Cassia clade</taxon>
        <taxon>Senna</taxon>
    </lineage>
</organism>
<dbReference type="InterPro" id="IPR051761">
    <property type="entry name" value="MLP-like_ligand-binding"/>
</dbReference>
<dbReference type="InterPro" id="IPR023393">
    <property type="entry name" value="START-like_dom_sf"/>
</dbReference>
<evidence type="ECO:0000313" key="2">
    <source>
        <dbReference type="EMBL" id="KAF7808687.1"/>
    </source>
</evidence>